<feature type="transmembrane region" description="Helical" evidence="1">
    <location>
        <begin position="118"/>
        <end position="137"/>
    </location>
</feature>
<accession>A0A7X0EYZ8</accession>
<reference evidence="2 3" key="1">
    <citation type="submission" date="2020-08" db="EMBL/GenBank/DDBJ databases">
        <title>Sequencing the genomes of 1000 actinobacteria strains.</title>
        <authorList>
            <person name="Klenk H.-P."/>
        </authorList>
    </citation>
    <scope>NUCLEOTIDE SEQUENCE [LARGE SCALE GENOMIC DNA]</scope>
    <source>
        <strain evidence="2 3">DSM 45913</strain>
    </source>
</reference>
<feature type="transmembrane region" description="Helical" evidence="1">
    <location>
        <begin position="92"/>
        <end position="112"/>
    </location>
</feature>
<dbReference type="AlphaFoldDB" id="A0A7X0EYZ8"/>
<feature type="transmembrane region" description="Helical" evidence="1">
    <location>
        <begin position="36"/>
        <end position="58"/>
    </location>
</feature>
<keyword evidence="1" id="KW-0812">Transmembrane</keyword>
<feature type="transmembrane region" description="Helical" evidence="1">
    <location>
        <begin position="6"/>
        <end position="24"/>
    </location>
</feature>
<dbReference type="EMBL" id="JACHJB010000001">
    <property type="protein sequence ID" value="MBB6346221.1"/>
    <property type="molecule type" value="Genomic_DNA"/>
</dbReference>
<keyword evidence="1" id="KW-1133">Transmembrane helix</keyword>
<keyword evidence="3" id="KW-1185">Reference proteome</keyword>
<organism evidence="2 3">
    <name type="scientific">Nonomuraea muscovyensis</name>
    <dbReference type="NCBI Taxonomy" id="1124761"/>
    <lineage>
        <taxon>Bacteria</taxon>
        <taxon>Bacillati</taxon>
        <taxon>Actinomycetota</taxon>
        <taxon>Actinomycetes</taxon>
        <taxon>Streptosporangiales</taxon>
        <taxon>Streptosporangiaceae</taxon>
        <taxon>Nonomuraea</taxon>
    </lineage>
</organism>
<gene>
    <name evidence="2" type="ORF">FHU36_002730</name>
</gene>
<comment type="caution">
    <text evidence="2">The sequence shown here is derived from an EMBL/GenBank/DDBJ whole genome shotgun (WGS) entry which is preliminary data.</text>
</comment>
<dbReference type="RefSeq" id="WP_185084049.1">
    <property type="nucleotide sequence ID" value="NZ_JACHJB010000001.1"/>
</dbReference>
<protein>
    <submittedName>
        <fullName evidence="2">Uncharacterized protein</fullName>
    </submittedName>
</protein>
<keyword evidence="1" id="KW-0472">Membrane</keyword>
<dbReference type="Proteomes" id="UP000583800">
    <property type="component" value="Unassembled WGS sequence"/>
</dbReference>
<sequence length="286" mass="30644">MGKDLVRGAGVGLVVGVGLGYPVSRLYEEDIEAYTVMPGVAVGILLVVPAGWLLGIWLRIAHPIRSALLAPLLLLVLKNAADLAVPSPRPHLALLGFTVLAMVSYASAAGLAGTASPVPRVIAAVVVCACVITTATIQQRRTETWQQQLRTDLIASYNESVPLAVPDAVPGRTLMNVWTITDDVLALEYAKDRQSEPDVFVRISSSGDPHKACAAWGRDSEPCERLAADRWLSKKEANGRMVLFARVGRRLVEVDSTALSLDEALAAGSKLRAVSAEYLVDYEPPR</sequence>
<evidence type="ECO:0000256" key="1">
    <source>
        <dbReference type="SAM" id="Phobius"/>
    </source>
</evidence>
<proteinExistence type="predicted"/>
<evidence type="ECO:0000313" key="2">
    <source>
        <dbReference type="EMBL" id="MBB6346221.1"/>
    </source>
</evidence>
<name>A0A7X0EYZ8_9ACTN</name>
<evidence type="ECO:0000313" key="3">
    <source>
        <dbReference type="Proteomes" id="UP000583800"/>
    </source>
</evidence>